<name>A0A9X5CEF7_9FIRM</name>
<proteinExistence type="predicted"/>
<organism evidence="1 2">
    <name type="scientific">Schaedlerella arabinosiphila</name>
    <dbReference type="NCBI Taxonomy" id="2044587"/>
    <lineage>
        <taxon>Bacteria</taxon>
        <taxon>Bacillati</taxon>
        <taxon>Bacillota</taxon>
        <taxon>Clostridia</taxon>
        <taxon>Lachnospirales</taxon>
        <taxon>Lachnospiraceae</taxon>
        <taxon>Schaedlerella</taxon>
    </lineage>
</organism>
<evidence type="ECO:0000313" key="1">
    <source>
        <dbReference type="EMBL" id="NDO69891.1"/>
    </source>
</evidence>
<reference evidence="1 2" key="1">
    <citation type="submission" date="2019-07" db="EMBL/GenBank/DDBJ databases">
        <title>Draft genome sequences of 15 bacterial species constituting the stable defined intestinal microbiota of the GM15 gnotobiotic mouse model.</title>
        <authorList>
            <person name="Elie C."/>
            <person name="Mathieu A."/>
            <person name="Saliou A."/>
            <person name="Darnaud M."/>
            <person name="Leulier F."/>
            <person name="Tamellini A."/>
        </authorList>
    </citation>
    <scope>NUCLEOTIDE SEQUENCE [LARGE SCALE GENOMIC DNA]</scope>
    <source>
        <strain evidence="2">ASF 502</strain>
    </source>
</reference>
<dbReference type="RefSeq" id="WP_157404253.1">
    <property type="nucleotide sequence ID" value="NZ_CASCYM010000027.1"/>
</dbReference>
<evidence type="ECO:0000313" key="2">
    <source>
        <dbReference type="Proteomes" id="UP000474104"/>
    </source>
</evidence>
<protein>
    <recommendedName>
        <fullName evidence="3">HEPN domain-containing protein</fullName>
    </recommendedName>
</protein>
<dbReference type="EMBL" id="VIRB01000086">
    <property type="protein sequence ID" value="NDO69891.1"/>
    <property type="molecule type" value="Genomic_DNA"/>
</dbReference>
<accession>A0A9X5CEF7</accession>
<evidence type="ECO:0008006" key="3">
    <source>
        <dbReference type="Google" id="ProtNLM"/>
    </source>
</evidence>
<comment type="caution">
    <text evidence="1">The sequence shown here is derived from an EMBL/GenBank/DDBJ whole genome shotgun (WGS) entry which is preliminary data.</text>
</comment>
<dbReference type="Proteomes" id="UP000474104">
    <property type="component" value="Unassembled WGS sequence"/>
</dbReference>
<sequence>MNKKERDLCIYRYRDAMETFEAASLCFRNNHFKDAINRSDYDAFYIASREESQEQICAAHAEKTIINGGKVNPCHHCTIICWQVYS</sequence>
<gene>
    <name evidence="1" type="ORF">FMM80_14905</name>
</gene>
<dbReference type="AlphaFoldDB" id="A0A9X5CEF7"/>